<evidence type="ECO:0000256" key="2">
    <source>
        <dbReference type="SAM" id="SignalP"/>
    </source>
</evidence>
<evidence type="ECO:0000256" key="1">
    <source>
        <dbReference type="SAM" id="MobiDB-lite"/>
    </source>
</evidence>
<organism evidence="3 4">
    <name type="scientific">Niabella ginsengisoli</name>
    <dbReference type="NCBI Taxonomy" id="522298"/>
    <lineage>
        <taxon>Bacteria</taxon>
        <taxon>Pseudomonadati</taxon>
        <taxon>Bacteroidota</taxon>
        <taxon>Chitinophagia</taxon>
        <taxon>Chitinophagales</taxon>
        <taxon>Chitinophagaceae</taxon>
        <taxon>Niabella</taxon>
    </lineage>
</organism>
<comment type="caution">
    <text evidence="3">The sequence shown here is derived from an EMBL/GenBank/DDBJ whole genome shotgun (WGS) entry which is preliminary data.</text>
</comment>
<protein>
    <submittedName>
        <fullName evidence="3">Uncharacterized protein</fullName>
    </submittedName>
</protein>
<name>A0ABS9SHF3_9BACT</name>
<feature type="signal peptide" evidence="2">
    <location>
        <begin position="1"/>
        <end position="18"/>
    </location>
</feature>
<feature type="region of interest" description="Disordered" evidence="1">
    <location>
        <begin position="94"/>
        <end position="113"/>
    </location>
</feature>
<proteinExistence type="predicted"/>
<feature type="chain" id="PRO_5047528723" evidence="2">
    <location>
        <begin position="19"/>
        <end position="131"/>
    </location>
</feature>
<dbReference type="Proteomes" id="UP001202248">
    <property type="component" value="Unassembled WGS sequence"/>
</dbReference>
<evidence type="ECO:0000313" key="4">
    <source>
        <dbReference type="Proteomes" id="UP001202248"/>
    </source>
</evidence>
<evidence type="ECO:0000313" key="3">
    <source>
        <dbReference type="EMBL" id="MCH5597589.1"/>
    </source>
</evidence>
<dbReference type="EMBL" id="JAKWBL010000001">
    <property type="protein sequence ID" value="MCH5597589.1"/>
    <property type="molecule type" value="Genomic_DNA"/>
</dbReference>
<reference evidence="3 4" key="1">
    <citation type="submission" date="2022-02" db="EMBL/GenBank/DDBJ databases">
        <authorList>
            <person name="Min J."/>
        </authorList>
    </citation>
    <scope>NUCLEOTIDE SEQUENCE [LARGE SCALE GENOMIC DNA]</scope>
    <source>
        <strain evidence="3 4">GR10-1</strain>
    </source>
</reference>
<gene>
    <name evidence="3" type="ORF">MKP09_06550</name>
</gene>
<dbReference type="RefSeq" id="WP_240826968.1">
    <property type="nucleotide sequence ID" value="NZ_JAKWBL010000001.1"/>
</dbReference>
<sequence>MKILFSTLLISFAMLAAAQNRILLKSEKKIPDLIDTTNMYSSKYGNVARLTYDNMPCIMPYNNSVSIPNTAHGKRTPADIPNAWKWKPKQRKFEADGNTPNVFPKKYNPNNTPNLWKRDSMTLRMIPEKKH</sequence>
<accession>A0ABS9SHF3</accession>
<keyword evidence="4" id="KW-1185">Reference proteome</keyword>
<keyword evidence="2" id="KW-0732">Signal</keyword>